<gene>
    <name evidence="2" type="primary">ABSGL_14053.1 scaffold 14385</name>
</gene>
<organism evidence="2">
    <name type="scientific">Absidia glauca</name>
    <name type="common">Pin mould</name>
    <dbReference type="NCBI Taxonomy" id="4829"/>
    <lineage>
        <taxon>Eukaryota</taxon>
        <taxon>Fungi</taxon>
        <taxon>Fungi incertae sedis</taxon>
        <taxon>Mucoromycota</taxon>
        <taxon>Mucoromycotina</taxon>
        <taxon>Mucoromycetes</taxon>
        <taxon>Mucorales</taxon>
        <taxon>Cunninghamellaceae</taxon>
        <taxon>Absidia</taxon>
    </lineage>
</organism>
<evidence type="ECO:0000259" key="1">
    <source>
        <dbReference type="PROSITE" id="PS01159"/>
    </source>
</evidence>
<protein>
    <recommendedName>
        <fullName evidence="1">WW domain-containing protein</fullName>
    </recommendedName>
</protein>
<dbReference type="AlphaFoldDB" id="A0A168SG99"/>
<dbReference type="PROSITE" id="PS01159">
    <property type="entry name" value="WW_DOMAIN_1"/>
    <property type="match status" value="1"/>
</dbReference>
<dbReference type="InterPro" id="IPR001202">
    <property type="entry name" value="WW_dom"/>
</dbReference>
<feature type="domain" description="WW" evidence="1">
    <location>
        <begin position="10"/>
        <end position="36"/>
    </location>
</feature>
<proteinExistence type="predicted"/>
<dbReference type="EMBL" id="LT554895">
    <property type="protein sequence ID" value="SAM08390.1"/>
    <property type="molecule type" value="Genomic_DNA"/>
</dbReference>
<sequence length="78" mass="8982">MHPLTATPTWTAKTTTTTTTTYWGASPRDSTRWKKPWRKMTTISILWRYADMMAIPGELAYLSLPEHPDDGASRLRAW</sequence>
<reference evidence="2" key="1">
    <citation type="submission" date="2016-04" db="EMBL/GenBank/DDBJ databases">
        <authorList>
            <person name="Evans L.H."/>
            <person name="Alamgir A."/>
            <person name="Owens N."/>
            <person name="Weber N.D."/>
            <person name="Virtaneva K."/>
            <person name="Barbian K."/>
            <person name="Babar A."/>
            <person name="Rosenke K."/>
        </authorList>
    </citation>
    <scope>NUCLEOTIDE SEQUENCE [LARGE SCALE GENOMIC DNA]</scope>
    <source>
        <strain evidence="2">CBS 101.48</strain>
    </source>
</reference>
<evidence type="ECO:0000313" key="3">
    <source>
        <dbReference type="Proteomes" id="UP000078561"/>
    </source>
</evidence>
<name>A0A168SG99_ABSGL</name>
<keyword evidence="3" id="KW-1185">Reference proteome</keyword>
<dbReference type="InParanoid" id="A0A168SG99"/>
<evidence type="ECO:0000313" key="2">
    <source>
        <dbReference type="EMBL" id="SAM08390.1"/>
    </source>
</evidence>
<dbReference type="Proteomes" id="UP000078561">
    <property type="component" value="Unassembled WGS sequence"/>
</dbReference>
<accession>A0A168SG99</accession>